<name>A0A9W8CUI0_9FUNG</name>
<comment type="caution">
    <text evidence="2">The sequence shown here is derived from an EMBL/GenBank/DDBJ whole genome shotgun (WGS) entry which is preliminary data.</text>
</comment>
<dbReference type="GO" id="GO:0044572">
    <property type="term" value="P:[4Fe-4S] cluster assembly"/>
    <property type="evidence" value="ECO:0007669"/>
    <property type="project" value="TreeGrafter"/>
</dbReference>
<proteinExistence type="inferred from homology"/>
<dbReference type="PANTHER" id="PTHR46230">
    <property type="match status" value="1"/>
</dbReference>
<dbReference type="PANTHER" id="PTHR46230:SF7">
    <property type="entry name" value="BOLA-LIKE PROTEIN 1"/>
    <property type="match status" value="1"/>
</dbReference>
<comment type="similarity">
    <text evidence="1">Belongs to the BolA/IbaG family.</text>
</comment>
<organism evidence="2 3">
    <name type="scientific">Coemansia biformis</name>
    <dbReference type="NCBI Taxonomy" id="1286918"/>
    <lineage>
        <taxon>Eukaryota</taxon>
        <taxon>Fungi</taxon>
        <taxon>Fungi incertae sedis</taxon>
        <taxon>Zoopagomycota</taxon>
        <taxon>Kickxellomycotina</taxon>
        <taxon>Kickxellomycetes</taxon>
        <taxon>Kickxellales</taxon>
        <taxon>Kickxellaceae</taxon>
        <taxon>Coemansia</taxon>
    </lineage>
</organism>
<dbReference type="Gene3D" id="3.30.300.90">
    <property type="entry name" value="BolA-like"/>
    <property type="match status" value="1"/>
</dbReference>
<accession>A0A9W8CUI0</accession>
<reference evidence="2" key="1">
    <citation type="submission" date="2022-07" db="EMBL/GenBank/DDBJ databases">
        <title>Phylogenomic reconstructions and comparative analyses of Kickxellomycotina fungi.</title>
        <authorList>
            <person name="Reynolds N.K."/>
            <person name="Stajich J.E."/>
            <person name="Barry K."/>
            <person name="Grigoriev I.V."/>
            <person name="Crous P."/>
            <person name="Smith M.E."/>
        </authorList>
    </citation>
    <scope>NUCLEOTIDE SEQUENCE</scope>
    <source>
        <strain evidence="2">BCRC 34381</strain>
    </source>
</reference>
<dbReference type="AlphaFoldDB" id="A0A9W8CUI0"/>
<dbReference type="InterPro" id="IPR002634">
    <property type="entry name" value="BolA"/>
</dbReference>
<evidence type="ECO:0000313" key="3">
    <source>
        <dbReference type="Proteomes" id="UP001143981"/>
    </source>
</evidence>
<keyword evidence="3" id="KW-1185">Reference proteome</keyword>
<dbReference type="Pfam" id="PF01722">
    <property type="entry name" value="BolA"/>
    <property type="match status" value="1"/>
</dbReference>
<sequence length="108" mass="11945">MAAPGGAPGKVEQLIEQRIRGEMRPSHLKIINESHLHRHHKAMEGVSSVETHFRVSIVSEVFQGKSLIARHREVNRLLSDQLAAEGGIHALSLVTKTPQEADAAMQQR</sequence>
<dbReference type="PIRSF" id="PIRSF003113">
    <property type="entry name" value="BolA"/>
    <property type="match status" value="1"/>
</dbReference>
<dbReference type="GO" id="GO:0005759">
    <property type="term" value="C:mitochondrial matrix"/>
    <property type="evidence" value="ECO:0007669"/>
    <property type="project" value="TreeGrafter"/>
</dbReference>
<dbReference type="EMBL" id="JANBOI010001141">
    <property type="protein sequence ID" value="KAJ1727320.1"/>
    <property type="molecule type" value="Genomic_DNA"/>
</dbReference>
<dbReference type="SUPFAM" id="SSF82657">
    <property type="entry name" value="BolA-like"/>
    <property type="match status" value="1"/>
</dbReference>
<gene>
    <name evidence="2" type="primary">uvi31</name>
    <name evidence="2" type="ORF">LPJ61_004634</name>
</gene>
<evidence type="ECO:0000256" key="1">
    <source>
        <dbReference type="RuleBase" id="RU003860"/>
    </source>
</evidence>
<dbReference type="OrthoDB" id="411584at2759"/>
<dbReference type="InterPro" id="IPR036065">
    <property type="entry name" value="BolA-like_sf"/>
</dbReference>
<protein>
    <submittedName>
        <fullName evidence="2">BolA domain UV induced protein Uvi31</fullName>
    </submittedName>
</protein>
<dbReference type="Proteomes" id="UP001143981">
    <property type="component" value="Unassembled WGS sequence"/>
</dbReference>
<evidence type="ECO:0000313" key="2">
    <source>
        <dbReference type="EMBL" id="KAJ1727320.1"/>
    </source>
</evidence>